<evidence type="ECO:0000313" key="3">
    <source>
        <dbReference type="Proteomes" id="UP001589747"/>
    </source>
</evidence>
<proteinExistence type="predicted"/>
<gene>
    <name evidence="2" type="ORF">ACFFSY_34670</name>
</gene>
<reference evidence="2 3" key="1">
    <citation type="submission" date="2024-09" db="EMBL/GenBank/DDBJ databases">
        <authorList>
            <person name="Sun Q."/>
            <person name="Mori K."/>
        </authorList>
    </citation>
    <scope>NUCLEOTIDE SEQUENCE [LARGE SCALE GENOMIC DNA]</scope>
    <source>
        <strain evidence="2 3">TISTR 2452</strain>
    </source>
</reference>
<comment type="caution">
    <text evidence="2">The sequence shown here is derived from an EMBL/GenBank/DDBJ whole genome shotgun (WGS) entry which is preliminary data.</text>
</comment>
<accession>A0ABV5L0V0</accession>
<organism evidence="2 3">
    <name type="scientific">Paenibacillus aurantiacus</name>
    <dbReference type="NCBI Taxonomy" id="1936118"/>
    <lineage>
        <taxon>Bacteria</taxon>
        <taxon>Bacillati</taxon>
        <taxon>Bacillota</taxon>
        <taxon>Bacilli</taxon>
        <taxon>Bacillales</taxon>
        <taxon>Paenibacillaceae</taxon>
        <taxon>Paenibacillus</taxon>
    </lineage>
</organism>
<evidence type="ECO:0000313" key="2">
    <source>
        <dbReference type="EMBL" id="MFB9331107.1"/>
    </source>
</evidence>
<keyword evidence="3" id="KW-1185">Reference proteome</keyword>
<sequence length="143" mass="16091">MSSKMSAACLALLTAAVLVHSPCAGATPREQSLESALLQQLDPVVRTAIGRIYRETYPQYGCERIVAINERVTTKQHRQPSLPVDAVHGARYYDITVRVCRPQGEQLDLRLWNDTVTAQYYLTCYRQVPEAELRAELKTSKPD</sequence>
<feature type="signal peptide" evidence="1">
    <location>
        <begin position="1"/>
        <end position="26"/>
    </location>
</feature>
<evidence type="ECO:0008006" key="4">
    <source>
        <dbReference type="Google" id="ProtNLM"/>
    </source>
</evidence>
<dbReference type="EMBL" id="JBHMDO010000056">
    <property type="protein sequence ID" value="MFB9331107.1"/>
    <property type="molecule type" value="Genomic_DNA"/>
</dbReference>
<feature type="chain" id="PRO_5045925984" description="DUF3888 domain-containing protein" evidence="1">
    <location>
        <begin position="27"/>
        <end position="143"/>
    </location>
</feature>
<name>A0ABV5L0V0_9BACL</name>
<protein>
    <recommendedName>
        <fullName evidence="4">DUF3888 domain-containing protein</fullName>
    </recommendedName>
</protein>
<dbReference type="RefSeq" id="WP_377503127.1">
    <property type="nucleotide sequence ID" value="NZ_JBHMDO010000056.1"/>
</dbReference>
<dbReference type="Proteomes" id="UP001589747">
    <property type="component" value="Unassembled WGS sequence"/>
</dbReference>
<evidence type="ECO:0000256" key="1">
    <source>
        <dbReference type="SAM" id="SignalP"/>
    </source>
</evidence>
<keyword evidence="1" id="KW-0732">Signal</keyword>